<proteinExistence type="predicted"/>
<organism evidence="3">
    <name type="scientific">uncultured Caudovirales phage</name>
    <dbReference type="NCBI Taxonomy" id="2100421"/>
    <lineage>
        <taxon>Viruses</taxon>
        <taxon>Duplodnaviria</taxon>
        <taxon>Heunggongvirae</taxon>
        <taxon>Uroviricota</taxon>
        <taxon>Caudoviricetes</taxon>
        <taxon>Peduoviridae</taxon>
        <taxon>Maltschvirus</taxon>
        <taxon>Maltschvirus maltsch</taxon>
    </lineage>
</organism>
<keyword evidence="1" id="KW-0472">Membrane</keyword>
<sequence>MFTFLKTLGFITTVRKMLVEVLIAICVALLLGYIVESCRRTTPSGGVERHLKALWKGSPSPVDAGIREQCPGSHK</sequence>
<accession>A0A6J5LKX8</accession>
<evidence type="ECO:0000256" key="1">
    <source>
        <dbReference type="SAM" id="Phobius"/>
    </source>
</evidence>
<feature type="transmembrane region" description="Helical" evidence="1">
    <location>
        <begin position="17"/>
        <end position="35"/>
    </location>
</feature>
<gene>
    <name evidence="2" type="ORF">UFOVP127_108</name>
    <name evidence="3" type="ORF">UFOVP276_214</name>
</gene>
<dbReference type="EMBL" id="LR796294">
    <property type="protein sequence ID" value="CAB4135258.1"/>
    <property type="molecule type" value="Genomic_DNA"/>
</dbReference>
<protein>
    <submittedName>
        <fullName evidence="3">Uncharacterized protein</fullName>
    </submittedName>
</protein>
<reference evidence="3" key="1">
    <citation type="submission" date="2020-04" db="EMBL/GenBank/DDBJ databases">
        <authorList>
            <person name="Chiriac C."/>
            <person name="Salcher M."/>
            <person name="Ghai R."/>
            <person name="Kavagutti S V."/>
        </authorList>
    </citation>
    <scope>NUCLEOTIDE SEQUENCE</scope>
</reference>
<keyword evidence="1" id="KW-0812">Transmembrane</keyword>
<keyword evidence="1" id="KW-1133">Transmembrane helix</keyword>
<dbReference type="EMBL" id="LR796249">
    <property type="protein sequence ID" value="CAB4131469.1"/>
    <property type="molecule type" value="Genomic_DNA"/>
</dbReference>
<evidence type="ECO:0000313" key="2">
    <source>
        <dbReference type="EMBL" id="CAB4131469.1"/>
    </source>
</evidence>
<evidence type="ECO:0000313" key="3">
    <source>
        <dbReference type="EMBL" id="CAB4135258.1"/>
    </source>
</evidence>
<name>A0A6J5LKX8_9CAUD</name>